<dbReference type="InterPro" id="IPR020843">
    <property type="entry name" value="ER"/>
</dbReference>
<gene>
    <name evidence="4" type="ORF">N7509_009770</name>
</gene>
<keyword evidence="2" id="KW-0560">Oxidoreductase</keyword>
<dbReference type="InterPro" id="IPR013154">
    <property type="entry name" value="ADH-like_N"/>
</dbReference>
<dbReference type="Gene3D" id="3.90.180.10">
    <property type="entry name" value="Medium-chain alcohol dehydrogenases, catalytic domain"/>
    <property type="match status" value="1"/>
</dbReference>
<reference evidence="4" key="2">
    <citation type="journal article" date="2023" name="IMA Fungus">
        <title>Comparative genomic study of the Penicillium genus elucidates a diverse pangenome and 15 lateral gene transfer events.</title>
        <authorList>
            <person name="Petersen C."/>
            <person name="Sorensen T."/>
            <person name="Nielsen M.R."/>
            <person name="Sondergaard T.E."/>
            <person name="Sorensen J.L."/>
            <person name="Fitzpatrick D.A."/>
            <person name="Frisvad J.C."/>
            <person name="Nielsen K.L."/>
        </authorList>
    </citation>
    <scope>NUCLEOTIDE SEQUENCE</scope>
    <source>
        <strain evidence="4">IBT 29677</strain>
    </source>
</reference>
<dbReference type="GO" id="GO:0016651">
    <property type="term" value="F:oxidoreductase activity, acting on NAD(P)H"/>
    <property type="evidence" value="ECO:0007669"/>
    <property type="project" value="InterPro"/>
</dbReference>
<dbReference type="Pfam" id="PF08240">
    <property type="entry name" value="ADH_N"/>
    <property type="match status" value="1"/>
</dbReference>
<dbReference type="InterPro" id="IPR036291">
    <property type="entry name" value="NAD(P)-bd_dom_sf"/>
</dbReference>
<dbReference type="SUPFAM" id="SSF50129">
    <property type="entry name" value="GroES-like"/>
    <property type="match status" value="1"/>
</dbReference>
<dbReference type="InterPro" id="IPR047122">
    <property type="entry name" value="Trans-enoyl_RdTase-like"/>
</dbReference>
<dbReference type="AlphaFoldDB" id="A0A9X0B3W7"/>
<evidence type="ECO:0000313" key="4">
    <source>
        <dbReference type="EMBL" id="KAJ5387229.1"/>
    </source>
</evidence>
<dbReference type="SUPFAM" id="SSF51735">
    <property type="entry name" value="NAD(P)-binding Rossmann-fold domains"/>
    <property type="match status" value="1"/>
</dbReference>
<organism evidence="4 5">
    <name type="scientific">Penicillium cosmopolitanum</name>
    <dbReference type="NCBI Taxonomy" id="1131564"/>
    <lineage>
        <taxon>Eukaryota</taxon>
        <taxon>Fungi</taxon>
        <taxon>Dikarya</taxon>
        <taxon>Ascomycota</taxon>
        <taxon>Pezizomycotina</taxon>
        <taxon>Eurotiomycetes</taxon>
        <taxon>Eurotiomycetidae</taxon>
        <taxon>Eurotiales</taxon>
        <taxon>Aspergillaceae</taxon>
        <taxon>Penicillium</taxon>
    </lineage>
</organism>
<dbReference type="GeneID" id="81373387"/>
<dbReference type="PANTHER" id="PTHR45348:SF2">
    <property type="entry name" value="ZINC-TYPE ALCOHOL DEHYDROGENASE-LIKE PROTEIN C2E1P3.01"/>
    <property type="match status" value="1"/>
</dbReference>
<dbReference type="CDD" id="cd08249">
    <property type="entry name" value="enoyl_reductase_like"/>
    <property type="match status" value="1"/>
</dbReference>
<dbReference type="RefSeq" id="XP_056485027.1">
    <property type="nucleotide sequence ID" value="XM_056634407.1"/>
</dbReference>
<name>A0A9X0B3W7_9EURO</name>
<evidence type="ECO:0000256" key="2">
    <source>
        <dbReference type="ARBA" id="ARBA00023002"/>
    </source>
</evidence>
<dbReference type="InterPro" id="IPR011032">
    <property type="entry name" value="GroES-like_sf"/>
</dbReference>
<keyword evidence="5" id="KW-1185">Reference proteome</keyword>
<dbReference type="SMART" id="SM00829">
    <property type="entry name" value="PKS_ER"/>
    <property type="match status" value="1"/>
</dbReference>
<protein>
    <submittedName>
        <fullName evidence="4">Alcohol dehydrogenase</fullName>
    </submittedName>
</protein>
<reference evidence="4" key="1">
    <citation type="submission" date="2022-12" db="EMBL/GenBank/DDBJ databases">
        <authorList>
            <person name="Petersen C."/>
        </authorList>
    </citation>
    <scope>NUCLEOTIDE SEQUENCE</scope>
    <source>
        <strain evidence="4">IBT 29677</strain>
    </source>
</reference>
<evidence type="ECO:0000256" key="1">
    <source>
        <dbReference type="ARBA" id="ARBA00008072"/>
    </source>
</evidence>
<dbReference type="OrthoDB" id="9992527at2759"/>
<proteinExistence type="inferred from homology"/>
<accession>A0A9X0B3W7</accession>
<comment type="similarity">
    <text evidence="1">Belongs to the zinc-containing alcohol dehydrogenase family.</text>
</comment>
<sequence>MAVPETQKALLVKEIGKPLVLVTDWPIPQPGPNQVQIKITVAGINPHDQRSRDLGIPIANDLPAVLTHDVVGKVTKLGEYVTGLTIGDRIVTMASLNPGSRQNGLQEYAVADIKMLAKIPESISDNEAATLPVNTIAPLAGLFGKLKLPAPWSSDIPKSQRDSTTVLIVGGGSSCGKFAVQLLRLARIGQIIVVGGDQAELEGLGATHVVDRHGSQDEVLGRIRALVGDELVYALDVINPPEGQFLAVNALSSYKKGSLARLLLGPFDESRVQGKKAGFEVINVYSAIGEEGVCEAFWAHLHEYLSTGDFKPLGYTVKNGLSAEIVNEVLDAYRDGKKVTKTHLLF</sequence>
<evidence type="ECO:0000313" key="5">
    <source>
        <dbReference type="Proteomes" id="UP001147747"/>
    </source>
</evidence>
<evidence type="ECO:0000259" key="3">
    <source>
        <dbReference type="SMART" id="SM00829"/>
    </source>
</evidence>
<dbReference type="Proteomes" id="UP001147747">
    <property type="component" value="Unassembled WGS sequence"/>
</dbReference>
<dbReference type="PANTHER" id="PTHR45348">
    <property type="entry name" value="HYPOTHETICAL OXIDOREDUCTASE (EUROFUNG)"/>
    <property type="match status" value="1"/>
</dbReference>
<dbReference type="EMBL" id="JAPZBU010000009">
    <property type="protein sequence ID" value="KAJ5387229.1"/>
    <property type="molecule type" value="Genomic_DNA"/>
</dbReference>
<dbReference type="Gene3D" id="3.40.50.720">
    <property type="entry name" value="NAD(P)-binding Rossmann-like Domain"/>
    <property type="match status" value="1"/>
</dbReference>
<comment type="caution">
    <text evidence="4">The sequence shown here is derived from an EMBL/GenBank/DDBJ whole genome shotgun (WGS) entry which is preliminary data.</text>
</comment>
<feature type="domain" description="Enoyl reductase (ER)" evidence="3">
    <location>
        <begin position="16"/>
        <end position="340"/>
    </location>
</feature>